<organism evidence="3 4">
    <name type="scientific">Sulfurimonas gotlandica (strain DSM 19862 / JCM 16533 / GD1)</name>
    <dbReference type="NCBI Taxonomy" id="929558"/>
    <lineage>
        <taxon>Bacteria</taxon>
        <taxon>Pseudomonadati</taxon>
        <taxon>Campylobacterota</taxon>
        <taxon>Epsilonproteobacteria</taxon>
        <taxon>Campylobacterales</taxon>
        <taxon>Sulfurimonadaceae</taxon>
        <taxon>Sulfurimonas</taxon>
    </lineage>
</organism>
<dbReference type="EMBL" id="AFRZ01000001">
    <property type="protein sequence ID" value="EHP31364.1"/>
    <property type="molecule type" value="Genomic_DNA"/>
</dbReference>
<dbReference type="InterPro" id="IPR013976">
    <property type="entry name" value="HDOD"/>
</dbReference>
<dbReference type="PROSITE" id="PS50883">
    <property type="entry name" value="EAL"/>
    <property type="match status" value="1"/>
</dbReference>
<proteinExistence type="predicted"/>
<comment type="caution">
    <text evidence="3">The sequence shown here is derived from an EMBL/GenBank/DDBJ whole genome shotgun (WGS) entry which is preliminary data.</text>
</comment>
<evidence type="ECO:0000259" key="1">
    <source>
        <dbReference type="PROSITE" id="PS50883"/>
    </source>
</evidence>
<dbReference type="InterPro" id="IPR001633">
    <property type="entry name" value="EAL_dom"/>
</dbReference>
<dbReference type="PIRSF" id="PIRSF003180">
    <property type="entry name" value="DiGMPpdiest_YuxH"/>
    <property type="match status" value="1"/>
</dbReference>
<dbReference type="HOGENOM" id="CLU_044951_2_0_7"/>
<dbReference type="SUPFAM" id="SSF141868">
    <property type="entry name" value="EAL domain-like"/>
    <property type="match status" value="1"/>
</dbReference>
<feature type="domain" description="HDOD" evidence="2">
    <location>
        <begin position="205"/>
        <end position="385"/>
    </location>
</feature>
<dbReference type="SUPFAM" id="SSF109604">
    <property type="entry name" value="HD-domain/PDEase-like"/>
    <property type="match status" value="1"/>
</dbReference>
<dbReference type="Pfam" id="PF00563">
    <property type="entry name" value="EAL"/>
    <property type="match status" value="1"/>
</dbReference>
<name>B6BJW3_SULGG</name>
<dbReference type="InterPro" id="IPR052340">
    <property type="entry name" value="RNase_Y/CdgJ"/>
</dbReference>
<gene>
    <name evidence="3" type="ORF">SMGD1_2842</name>
</gene>
<protein>
    <submittedName>
        <fullName evidence="3">Signal transduction c-di-GMP phosphodiesterase, EAL/HD-GYP region</fullName>
    </submittedName>
</protein>
<reference evidence="3 4" key="1">
    <citation type="journal article" date="2012" name="Proc. Natl. Acad. Sci. U.S.A.">
        <title>Genome and physiology of a model Epsilonproteobacterium responsible for sulfide detoxification in marine oxygen depletion zones.</title>
        <authorList>
            <person name="Grote J."/>
            <person name="Schott T."/>
            <person name="Bruckner C.G."/>
            <person name="Glockner F.O."/>
            <person name="Jost G."/>
            <person name="Teeling H."/>
            <person name="Labrenz M."/>
            <person name="Jurgens K."/>
        </authorList>
    </citation>
    <scope>NUCLEOTIDE SEQUENCE [LARGE SCALE GENOMIC DNA]</scope>
    <source>
        <strain evidence="3 4">GD1</strain>
    </source>
</reference>
<keyword evidence="4" id="KW-1185">Reference proteome</keyword>
<dbReference type="PATRIC" id="fig|929558.5.peg.2832"/>
<dbReference type="OrthoDB" id="9804751at2"/>
<dbReference type="Gene3D" id="3.20.20.450">
    <property type="entry name" value="EAL domain"/>
    <property type="match status" value="1"/>
</dbReference>
<dbReference type="Gene3D" id="1.10.3210.10">
    <property type="entry name" value="Hypothetical protein af1432"/>
    <property type="match status" value="1"/>
</dbReference>
<feature type="domain" description="EAL" evidence="1">
    <location>
        <begin position="1"/>
        <end position="210"/>
    </location>
</feature>
<accession>B6BJW3</accession>
<dbReference type="InterPro" id="IPR014408">
    <property type="entry name" value="dGMP_Pdiesterase_EAL/HD-GYP"/>
</dbReference>
<evidence type="ECO:0000259" key="2">
    <source>
        <dbReference type="PROSITE" id="PS51833"/>
    </source>
</evidence>
<dbReference type="InterPro" id="IPR035919">
    <property type="entry name" value="EAL_sf"/>
</dbReference>
<dbReference type="STRING" id="929558.SMGD1_2842"/>
<dbReference type="RefSeq" id="WP_008337272.1">
    <property type="nucleotide sequence ID" value="NZ_AFRZ01000001.1"/>
</dbReference>
<dbReference type="AlphaFoldDB" id="B6BJW3"/>
<evidence type="ECO:0000313" key="4">
    <source>
        <dbReference type="Proteomes" id="UP000006431"/>
    </source>
</evidence>
<dbReference type="PANTHER" id="PTHR33525:SF4">
    <property type="entry name" value="CYCLIC DI-GMP PHOSPHODIESTERASE CDGJ"/>
    <property type="match status" value="1"/>
</dbReference>
<dbReference type="PANTHER" id="PTHR33525">
    <property type="match status" value="1"/>
</dbReference>
<accession>H1FU58</accession>
<sequence length="403" mass="46209">MNVINISKQKIFDNKKHIFAYEIVFRDSENQTTGLSCSVKGTSKLIISSIGSTELDKLLGQRTLAFINVDAETLTKGILDVLDNKRFILNILEDIDLTDNVIAKIIQYKKRGFSFSLEHFDSSAQMITKFSRLFNFIDIIKMDIVLSEASNLEKVQAKFKGTRIKLLAQNIETKEDFLKYSQMGFDYLQGYYLDKPEMMEIIGTKEPAQVIILQLIKIIKDNDTTEQLESFIKKQPDLSFKLVQFFNNSKKFDVQVESLTQVITLMGREKLLRWLMVYLYSEASQNPASKTILALAIKRAERMEAEAEPKQKDKAYLAGMFSMLSSIFETDIKELMNHINMDNDITSLVLDKKGIFASSLMRAEAAEKDYLKEIMLANFEKLHTTDLIYTLEYGGVDIDDNKL</sequence>
<evidence type="ECO:0000313" key="3">
    <source>
        <dbReference type="EMBL" id="EHP31364.1"/>
    </source>
</evidence>
<dbReference type="eggNOG" id="COG3434">
    <property type="taxonomic scope" value="Bacteria"/>
</dbReference>
<dbReference type="PROSITE" id="PS51833">
    <property type="entry name" value="HDOD"/>
    <property type="match status" value="1"/>
</dbReference>
<dbReference type="Proteomes" id="UP000006431">
    <property type="component" value="Unassembled WGS sequence"/>
</dbReference>